<dbReference type="EMBL" id="JBHEZX010000004">
    <property type="protein sequence ID" value="MFC1409883.1"/>
    <property type="molecule type" value="Genomic_DNA"/>
</dbReference>
<dbReference type="PANTHER" id="PTHR12558:SF13">
    <property type="entry name" value="CELL DIVISION CYCLE PROTEIN 27 HOMOLOG"/>
    <property type="match status" value="1"/>
</dbReference>
<gene>
    <name evidence="1" type="ORF">ACEZDG_11410</name>
</gene>
<dbReference type="SUPFAM" id="SSF48452">
    <property type="entry name" value="TPR-like"/>
    <property type="match status" value="1"/>
</dbReference>
<dbReference type="PANTHER" id="PTHR12558">
    <property type="entry name" value="CELL DIVISION CYCLE 16,23,27"/>
    <property type="match status" value="1"/>
</dbReference>
<proteinExistence type="predicted"/>
<dbReference type="InterPro" id="IPR019734">
    <property type="entry name" value="TPR_rpt"/>
</dbReference>
<dbReference type="Proteomes" id="UP001592582">
    <property type="component" value="Unassembled WGS sequence"/>
</dbReference>
<reference evidence="1 2" key="1">
    <citation type="submission" date="2024-09" db="EMBL/GenBank/DDBJ databases">
        <authorList>
            <person name="Lee S.D."/>
        </authorList>
    </citation>
    <scope>NUCLEOTIDE SEQUENCE [LARGE SCALE GENOMIC DNA]</scope>
    <source>
        <strain evidence="1 2">N1-1</strain>
    </source>
</reference>
<dbReference type="InterPro" id="IPR011990">
    <property type="entry name" value="TPR-like_helical_dom_sf"/>
</dbReference>
<dbReference type="PROSITE" id="PS50005">
    <property type="entry name" value="TPR"/>
    <property type="match status" value="1"/>
</dbReference>
<comment type="caution">
    <text evidence="1">The sequence shown here is derived from an EMBL/GenBank/DDBJ whole genome shotgun (WGS) entry which is preliminary data.</text>
</comment>
<dbReference type="Pfam" id="PF14559">
    <property type="entry name" value="TPR_19"/>
    <property type="match status" value="2"/>
</dbReference>
<dbReference type="SMART" id="SM00028">
    <property type="entry name" value="TPR"/>
    <property type="match status" value="4"/>
</dbReference>
<dbReference type="Gene3D" id="1.25.40.10">
    <property type="entry name" value="Tetratricopeptide repeat domain"/>
    <property type="match status" value="1"/>
</dbReference>
<sequence>MTEGETSVRVRRARALMDLDRNAQAKAVLAEALAEDPADADAWCAMARCCYGLDDHRGALDAADRALVEAPDKALGWRMRALALVGLERYAEARTSADEAVRLEPWFWYGHMLIAQVELADVTAANTRVAREAAERARELAPQQPAPHYIAGCVAERSERTDQAEACYREALRLDPEHLGARNNLARIDMKRGDHRSAAEGFAAVAANDRGTGVGAHNLRVVATQLISRARWVSVAVLLLTDLGIVSTDAGLGRYSRAVLLALVVLGWAGWWVWAARQLPARLRMPLLRTVRGSLSVRLSFLGVAAFTIAALALLLFPPLDPHLNLVVLTAFVLQIAAFQAAQSASKRASKDI</sequence>
<accession>A0ABV6V873</accession>
<evidence type="ECO:0000313" key="2">
    <source>
        <dbReference type="Proteomes" id="UP001592582"/>
    </source>
</evidence>
<protein>
    <submittedName>
        <fullName evidence="1">Tetratricopeptide repeat protein</fullName>
    </submittedName>
</protein>
<name>A0ABV6V873_9ACTN</name>
<keyword evidence="2" id="KW-1185">Reference proteome</keyword>
<evidence type="ECO:0000313" key="1">
    <source>
        <dbReference type="EMBL" id="MFC1409883.1"/>
    </source>
</evidence>
<organism evidence="1 2">
    <name type="scientific">Streptacidiphilus alkalitolerans</name>
    <dbReference type="NCBI Taxonomy" id="3342712"/>
    <lineage>
        <taxon>Bacteria</taxon>
        <taxon>Bacillati</taxon>
        <taxon>Actinomycetota</taxon>
        <taxon>Actinomycetes</taxon>
        <taxon>Kitasatosporales</taxon>
        <taxon>Streptomycetaceae</taxon>
        <taxon>Streptacidiphilus</taxon>
    </lineage>
</organism>